<evidence type="ECO:0000313" key="7">
    <source>
        <dbReference type="Proteomes" id="UP000035704"/>
    </source>
</evidence>
<feature type="domain" description="Flagellin N-terminal" evidence="4">
    <location>
        <begin position="5"/>
        <end position="140"/>
    </location>
</feature>
<dbReference type="PANTHER" id="PTHR42792">
    <property type="entry name" value="FLAGELLIN"/>
    <property type="match status" value="1"/>
</dbReference>
<dbReference type="Proteomes" id="UP000035704">
    <property type="component" value="Chromosome"/>
</dbReference>
<dbReference type="InterPro" id="IPR001492">
    <property type="entry name" value="Flagellin"/>
</dbReference>
<dbReference type="InterPro" id="IPR001029">
    <property type="entry name" value="Flagellin_N"/>
</dbReference>
<feature type="domain" description="Flagellin C-terminal" evidence="5">
    <location>
        <begin position="345"/>
        <end position="428"/>
    </location>
</feature>
<comment type="similarity">
    <text evidence="2">Belongs to the bacterial flagellin family.</text>
</comment>
<keyword evidence="6" id="KW-0282">Flagellum</keyword>
<name>A0A0G3W506_9CLOT</name>
<evidence type="ECO:0000259" key="5">
    <source>
        <dbReference type="Pfam" id="PF00700"/>
    </source>
</evidence>
<dbReference type="Pfam" id="PF00700">
    <property type="entry name" value="Flagellin_C"/>
    <property type="match status" value="1"/>
</dbReference>
<proteinExistence type="inferred from homology"/>
<dbReference type="OrthoDB" id="9758307at2"/>
<evidence type="ECO:0000256" key="2">
    <source>
        <dbReference type="ARBA" id="ARBA00005709"/>
    </source>
</evidence>
<evidence type="ECO:0000313" key="6">
    <source>
        <dbReference type="EMBL" id="AKL93771.1"/>
    </source>
</evidence>
<dbReference type="InterPro" id="IPR046358">
    <property type="entry name" value="Flagellin_C"/>
</dbReference>
<dbReference type="RefSeq" id="WP_052661542.1">
    <property type="nucleotide sequence ID" value="NZ_CP009687.1"/>
</dbReference>
<sequence>MRTTNNMMIRNMMRNLNQNVTRLDKKQMQMATGKRIHKPSDDPIAISRSLKLRADIKEMQQYKKNTDDAISWLEATEIAAINAGDALQRLRELMVQGSNGVLSTEDTRKIQGEIKEIKQQIISLGNTTYAGKYVFSGKNTNTPLFDHYGNYNVNLFDAKNPNLVDHRIQYEVGVGELIDVNTLGIDLFEKYTSASDLTLQLPTQVYDEDKKNATRLQLEGGEIVIKMTADGEPPEFEATINIHTDAGTVPVEVNSSGESKEDFMKKIIEELSDAIEDIEDPLHPLKNFNFQVQDLKQGREIADGEMTKETLIIKAIPQKSGLIHLIDTIEAQLLAGKHEEVSSQLDNLDKYIDSLLTTRAEIGAKVNRMDLVQNRTEDNIINFRKLQSQLEDADMGEVIMELMNEENVYRASLSVGARIIQPTLLDFLR</sequence>
<dbReference type="SUPFAM" id="SSF64518">
    <property type="entry name" value="Phase 1 flagellin"/>
    <property type="match status" value="1"/>
</dbReference>
<gene>
    <name evidence="6" type="primary">flgL</name>
    <name evidence="6" type="ORF">CACET_c02550</name>
</gene>
<keyword evidence="7" id="KW-1185">Reference proteome</keyword>
<dbReference type="GO" id="GO:0009424">
    <property type="term" value="C:bacterial-type flagellum hook"/>
    <property type="evidence" value="ECO:0007669"/>
    <property type="project" value="InterPro"/>
</dbReference>
<dbReference type="AlphaFoldDB" id="A0A0G3W506"/>
<dbReference type="STRING" id="84022.CACET_c02550"/>
<reference evidence="6 7" key="1">
    <citation type="submission" date="2014-10" db="EMBL/GenBank/DDBJ databases">
        <title>Genome sequence of Clostridium aceticum DSM 1496.</title>
        <authorList>
            <person name="Poehlein A."/>
            <person name="Schiel-Bengelsdorf B."/>
            <person name="Gottschalk G."/>
            <person name="Duerre P."/>
            <person name="Daniel R."/>
        </authorList>
    </citation>
    <scope>NUCLEOTIDE SEQUENCE [LARGE SCALE GENOMIC DNA]</scope>
    <source>
        <strain evidence="6 7">DSM 1496</strain>
    </source>
</reference>
<comment type="subcellular location">
    <subcellularLocation>
        <location evidence="1">Bacterial flagellum</location>
    </subcellularLocation>
</comment>
<accession>A0A0G3W506</accession>
<evidence type="ECO:0000259" key="4">
    <source>
        <dbReference type="Pfam" id="PF00669"/>
    </source>
</evidence>
<dbReference type="PATRIC" id="fig|84022.6.peg.256"/>
<dbReference type="NCBIfam" id="TIGR02550">
    <property type="entry name" value="flagell_flgL"/>
    <property type="match status" value="1"/>
</dbReference>
<keyword evidence="3" id="KW-0975">Bacterial flagellum</keyword>
<dbReference type="PANTHER" id="PTHR42792:SF1">
    <property type="entry name" value="FLAGELLAR HOOK-ASSOCIATED PROTEIN 3"/>
    <property type="match status" value="1"/>
</dbReference>
<dbReference type="Pfam" id="PF00669">
    <property type="entry name" value="Flagellin_N"/>
    <property type="match status" value="1"/>
</dbReference>
<keyword evidence="6" id="KW-0966">Cell projection</keyword>
<evidence type="ECO:0000256" key="1">
    <source>
        <dbReference type="ARBA" id="ARBA00004365"/>
    </source>
</evidence>
<organism evidence="6 7">
    <name type="scientific">Clostridium aceticum</name>
    <dbReference type="NCBI Taxonomy" id="84022"/>
    <lineage>
        <taxon>Bacteria</taxon>
        <taxon>Bacillati</taxon>
        <taxon>Bacillota</taxon>
        <taxon>Clostridia</taxon>
        <taxon>Eubacteriales</taxon>
        <taxon>Clostridiaceae</taxon>
        <taxon>Clostridium</taxon>
    </lineage>
</organism>
<dbReference type="GO" id="GO:0071973">
    <property type="term" value="P:bacterial-type flagellum-dependent cell motility"/>
    <property type="evidence" value="ECO:0007669"/>
    <property type="project" value="InterPro"/>
</dbReference>
<dbReference type="KEGG" id="cace:CACET_c02550"/>
<evidence type="ECO:0000256" key="3">
    <source>
        <dbReference type="ARBA" id="ARBA00023143"/>
    </source>
</evidence>
<dbReference type="GO" id="GO:0005198">
    <property type="term" value="F:structural molecule activity"/>
    <property type="evidence" value="ECO:0007669"/>
    <property type="project" value="InterPro"/>
</dbReference>
<keyword evidence="6" id="KW-0969">Cilium</keyword>
<protein>
    <submittedName>
        <fullName evidence="6">Flagellar hook-associated protein 3 FlgL</fullName>
    </submittedName>
</protein>
<dbReference type="EMBL" id="CP009687">
    <property type="protein sequence ID" value="AKL93771.1"/>
    <property type="molecule type" value="Genomic_DNA"/>
</dbReference>
<dbReference type="Gene3D" id="1.20.1330.10">
    <property type="entry name" value="f41 fragment of flagellin, N-terminal domain"/>
    <property type="match status" value="1"/>
</dbReference>
<dbReference type="InterPro" id="IPR013384">
    <property type="entry name" value="Flagell_FlgL"/>
</dbReference>